<keyword evidence="2" id="KW-0472">Membrane</keyword>
<feature type="transmembrane region" description="Helical" evidence="2">
    <location>
        <begin position="275"/>
        <end position="298"/>
    </location>
</feature>
<dbReference type="NCBIfam" id="NF037959">
    <property type="entry name" value="MFS_SpdSyn"/>
    <property type="match status" value="1"/>
</dbReference>
<evidence type="ECO:0008006" key="5">
    <source>
        <dbReference type="Google" id="ProtNLM"/>
    </source>
</evidence>
<proteinExistence type="predicted"/>
<evidence type="ECO:0000256" key="1">
    <source>
        <dbReference type="ARBA" id="ARBA00023115"/>
    </source>
</evidence>
<dbReference type="OrthoDB" id="9761985at2"/>
<feature type="transmembrane region" description="Helical" evidence="2">
    <location>
        <begin position="360"/>
        <end position="379"/>
    </location>
</feature>
<reference evidence="4" key="1">
    <citation type="submission" date="2016-10" db="EMBL/GenBank/DDBJ databases">
        <authorList>
            <person name="Varghese N."/>
            <person name="Submissions S."/>
        </authorList>
    </citation>
    <scope>NUCLEOTIDE SEQUENCE [LARGE SCALE GENOMIC DNA]</scope>
    <source>
        <strain evidence="4">ATCC 25963</strain>
    </source>
</reference>
<sequence length="772" mass="84608">MLLFALTIFLSAFLLFQVQPLIGKIILPWFGGTPAVWTTCMLFFQVLLLAGYAYAHAVIALPARRQGLVHLAVLAAAVLASAPTIFPPEGYKPEGDGVPLLQILLVLTVSVGLPYFALSTTGSLVQAWFSRLHPSRSPYPLYALSNIGSLLGLLTFPFLVEPRLGSATQASVWFFGFAAFCVLCGTIAVQTTRAGAAGRAAAGQATDASAVPAPTWGLRAVWVALGACASIMLLAMTNQMAIDVASVPFLWVIPLALYLLSFILCFSSERWYPRVLFYPLFVGATAGVVGLMLAGADAGIEQQALVYCAAIFIYAMVCHGELYRLRPHPRHLTAFYLALSVGGALGGVFVGAIAPLVFSAYYELHIGLVATSLLVLHAFRRDQRLELRGRPVAAIVLAGAAAVAYALWRIQTESPDSFRYIAPLAGALLCMLLFGFLWSLRVGTGPSDQVPQDSPAGPRWVDGGARINYGRARLAWLLPLAAIVLLGVNLGIEARYRTSEALTIERGFFGVLRVADRYTHDPLQARRILFHGAINHGFQYRAPERQMWHNSYFAEESGIGTALTRHPKRKLGEPLKIGLLGLGSGTLLTYGRPGDSIRIYEIDPEVEPLSRKYFTYFDRTEAKTEVVLGDGRLSLEREPDQAYDVLILDAFSSDAIPMHLLTREAFVTYFRHLRPDGILAANMSNRHVDIRPVLKQFAQHFGWSFVWIENHSDDPRGVYAADWGLLTRNQAFLDDPLVKARQGDTSGVSTDLRMWTDDYSNLFAVLKWVQGG</sequence>
<feature type="transmembrane region" description="Helical" evidence="2">
    <location>
        <begin position="474"/>
        <end position="492"/>
    </location>
</feature>
<protein>
    <recommendedName>
        <fullName evidence="5">Spermidine synthase</fullName>
    </recommendedName>
</protein>
<keyword evidence="2" id="KW-0812">Transmembrane</keyword>
<keyword evidence="4" id="KW-1185">Reference proteome</keyword>
<dbReference type="STRING" id="54.SAMN02745121_03883"/>
<dbReference type="Gene3D" id="3.40.50.150">
    <property type="entry name" value="Vaccinia Virus protein VP39"/>
    <property type="match status" value="1"/>
</dbReference>
<feature type="transmembrane region" description="Helical" evidence="2">
    <location>
        <begin position="67"/>
        <end position="86"/>
    </location>
</feature>
<evidence type="ECO:0000256" key="2">
    <source>
        <dbReference type="SAM" id="Phobius"/>
    </source>
</evidence>
<feature type="transmembrane region" description="Helical" evidence="2">
    <location>
        <begin position="304"/>
        <end position="322"/>
    </location>
</feature>
<accession>A0A1I1ZP97</accession>
<dbReference type="SUPFAM" id="SSF53335">
    <property type="entry name" value="S-adenosyl-L-methionine-dependent methyltransferases"/>
    <property type="match status" value="1"/>
</dbReference>
<feature type="transmembrane region" description="Helical" evidence="2">
    <location>
        <begin position="172"/>
        <end position="189"/>
    </location>
</feature>
<feature type="transmembrane region" description="Helical" evidence="2">
    <location>
        <begin position="216"/>
        <end position="237"/>
    </location>
</feature>
<feature type="transmembrane region" description="Helical" evidence="2">
    <location>
        <begin position="36"/>
        <end position="55"/>
    </location>
</feature>
<feature type="transmembrane region" description="Helical" evidence="2">
    <location>
        <begin position="334"/>
        <end position="354"/>
    </location>
</feature>
<dbReference type="InterPro" id="IPR029063">
    <property type="entry name" value="SAM-dependent_MTases_sf"/>
</dbReference>
<dbReference type="PANTHER" id="PTHR43317">
    <property type="entry name" value="THERMOSPERMINE SYNTHASE ACAULIS5"/>
    <property type="match status" value="1"/>
</dbReference>
<dbReference type="PANTHER" id="PTHR43317:SF1">
    <property type="entry name" value="THERMOSPERMINE SYNTHASE ACAULIS5"/>
    <property type="match status" value="1"/>
</dbReference>
<feature type="transmembrane region" description="Helical" evidence="2">
    <location>
        <begin position="139"/>
        <end position="160"/>
    </location>
</feature>
<evidence type="ECO:0000313" key="4">
    <source>
        <dbReference type="Proteomes" id="UP000199400"/>
    </source>
</evidence>
<feature type="transmembrane region" description="Helical" evidence="2">
    <location>
        <begin position="98"/>
        <end position="118"/>
    </location>
</feature>
<feature type="transmembrane region" description="Helical" evidence="2">
    <location>
        <begin position="249"/>
        <end position="268"/>
    </location>
</feature>
<name>A0A1I1ZP97_9BACT</name>
<feature type="transmembrane region" description="Helical" evidence="2">
    <location>
        <begin position="420"/>
        <end position="440"/>
    </location>
</feature>
<dbReference type="EMBL" id="FOMX01000012">
    <property type="protein sequence ID" value="SFE33452.1"/>
    <property type="molecule type" value="Genomic_DNA"/>
</dbReference>
<feature type="transmembrane region" description="Helical" evidence="2">
    <location>
        <begin position="391"/>
        <end position="408"/>
    </location>
</feature>
<organism evidence="3 4">
    <name type="scientific">Nannocystis exedens</name>
    <dbReference type="NCBI Taxonomy" id="54"/>
    <lineage>
        <taxon>Bacteria</taxon>
        <taxon>Pseudomonadati</taxon>
        <taxon>Myxococcota</taxon>
        <taxon>Polyangia</taxon>
        <taxon>Nannocystales</taxon>
        <taxon>Nannocystaceae</taxon>
        <taxon>Nannocystis</taxon>
    </lineage>
</organism>
<keyword evidence="1" id="KW-0620">Polyamine biosynthesis</keyword>
<dbReference type="Proteomes" id="UP000199400">
    <property type="component" value="Unassembled WGS sequence"/>
</dbReference>
<dbReference type="AlphaFoldDB" id="A0A1I1ZP97"/>
<dbReference type="GO" id="GO:0006596">
    <property type="term" value="P:polyamine biosynthetic process"/>
    <property type="evidence" value="ECO:0007669"/>
    <property type="project" value="UniProtKB-KW"/>
</dbReference>
<evidence type="ECO:0000313" key="3">
    <source>
        <dbReference type="EMBL" id="SFE33452.1"/>
    </source>
</evidence>
<keyword evidence="2" id="KW-1133">Transmembrane helix</keyword>
<gene>
    <name evidence="3" type="ORF">SAMN02745121_03883</name>
</gene>
<dbReference type="RefSeq" id="WP_096333038.1">
    <property type="nucleotide sequence ID" value="NZ_FOMX01000012.1"/>
</dbReference>